<dbReference type="InterPro" id="IPR003961">
    <property type="entry name" value="FN3_dom"/>
</dbReference>
<dbReference type="SMART" id="SM00060">
    <property type="entry name" value="FN3"/>
    <property type="match status" value="2"/>
</dbReference>
<feature type="domain" description="Bulb-type lectin" evidence="3">
    <location>
        <begin position="2442"/>
        <end position="2552"/>
    </location>
</feature>
<feature type="region of interest" description="Disordered" evidence="1">
    <location>
        <begin position="1688"/>
        <end position="1718"/>
    </location>
</feature>
<feature type="domain" description="Fibronectin type-III" evidence="2">
    <location>
        <begin position="304"/>
        <end position="398"/>
    </location>
</feature>
<dbReference type="CDD" id="cd00063">
    <property type="entry name" value="FN3"/>
    <property type="match status" value="1"/>
</dbReference>
<protein>
    <submittedName>
        <fullName evidence="4">Fibronectin type III domain-containing protein</fullName>
    </submittedName>
</protein>
<proteinExistence type="predicted"/>
<evidence type="ECO:0000313" key="4">
    <source>
        <dbReference type="EMBL" id="MDI9861608.1"/>
    </source>
</evidence>
<feature type="domain" description="Bulb-type lectin" evidence="3">
    <location>
        <begin position="2563"/>
        <end position="2673"/>
    </location>
</feature>
<dbReference type="Gene3D" id="2.60.40.10">
    <property type="entry name" value="Immunoglobulins"/>
    <property type="match status" value="1"/>
</dbReference>
<evidence type="ECO:0000259" key="2">
    <source>
        <dbReference type="PROSITE" id="PS50853"/>
    </source>
</evidence>
<dbReference type="SUPFAM" id="SSF49265">
    <property type="entry name" value="Fibronectin type III"/>
    <property type="match status" value="1"/>
</dbReference>
<organism evidence="4 5">
    <name type="scientific">Flectobacillus roseus</name>
    <dbReference type="NCBI Taxonomy" id="502259"/>
    <lineage>
        <taxon>Bacteria</taxon>
        <taxon>Pseudomonadati</taxon>
        <taxon>Bacteroidota</taxon>
        <taxon>Cytophagia</taxon>
        <taxon>Cytophagales</taxon>
        <taxon>Flectobacillaceae</taxon>
        <taxon>Flectobacillus</taxon>
    </lineage>
</organism>
<dbReference type="InterPro" id="IPR036116">
    <property type="entry name" value="FN3_sf"/>
</dbReference>
<keyword evidence="5" id="KW-1185">Reference proteome</keyword>
<dbReference type="SMART" id="SM00108">
    <property type="entry name" value="B_lectin"/>
    <property type="match status" value="2"/>
</dbReference>
<dbReference type="RefSeq" id="WP_283345982.1">
    <property type="nucleotide sequence ID" value="NZ_JASHIF010000021.1"/>
</dbReference>
<dbReference type="PROSITE" id="PS50927">
    <property type="entry name" value="BULB_LECTIN"/>
    <property type="match status" value="2"/>
</dbReference>
<feature type="region of interest" description="Disordered" evidence="1">
    <location>
        <begin position="1619"/>
        <end position="1638"/>
    </location>
</feature>
<feature type="compositionally biased region" description="Basic and acidic residues" evidence="1">
    <location>
        <begin position="1697"/>
        <end position="1718"/>
    </location>
</feature>
<feature type="region of interest" description="Disordered" evidence="1">
    <location>
        <begin position="1899"/>
        <end position="1923"/>
    </location>
</feature>
<dbReference type="PROSITE" id="PS50853">
    <property type="entry name" value="FN3"/>
    <property type="match status" value="1"/>
</dbReference>
<dbReference type="Proteomes" id="UP001236507">
    <property type="component" value="Unassembled WGS sequence"/>
</dbReference>
<feature type="compositionally biased region" description="Polar residues" evidence="1">
    <location>
        <begin position="2429"/>
        <end position="2449"/>
    </location>
</feature>
<dbReference type="CDD" id="cd00028">
    <property type="entry name" value="B_lectin"/>
    <property type="match status" value="1"/>
</dbReference>
<reference evidence="4 5" key="1">
    <citation type="submission" date="2023-05" db="EMBL/GenBank/DDBJ databases">
        <title>Novel species of genus Flectobacillus isolated from stream in China.</title>
        <authorList>
            <person name="Lu H."/>
        </authorList>
    </citation>
    <scope>NUCLEOTIDE SEQUENCE [LARGE SCALE GENOMIC DNA]</scope>
    <source>
        <strain evidence="4 5">KCTC 42575</strain>
    </source>
</reference>
<accession>A0ABT6YDE6</accession>
<dbReference type="InterPro" id="IPR036426">
    <property type="entry name" value="Bulb-type_lectin_dom_sf"/>
</dbReference>
<dbReference type="Pfam" id="PF00041">
    <property type="entry name" value="fn3"/>
    <property type="match status" value="1"/>
</dbReference>
<gene>
    <name evidence="4" type="ORF">QM524_20475</name>
</gene>
<dbReference type="InterPro" id="IPR013783">
    <property type="entry name" value="Ig-like_fold"/>
</dbReference>
<dbReference type="SUPFAM" id="SSF51110">
    <property type="entry name" value="alpha-D-mannose-specific plant lectins"/>
    <property type="match status" value="2"/>
</dbReference>
<feature type="region of interest" description="Disordered" evidence="1">
    <location>
        <begin position="2427"/>
        <end position="2451"/>
    </location>
</feature>
<sequence>MAKLGLHTYQNSVRFKQLIVLTLLLVAGQLQGVAQQYFPVVARFTQLPPYPVYLSDFSNPAQTNLSIQVQMNDKNIASRAFRIRVYIEGQGFLIQSTDFVQGEPSITLVEGQVYNIPAPQVANYFKQYNLKITPEQYRKPFNEGAFRFGVEIIDFQTNRPISGIQWSTPVWLVVNEPPVWVMPQNQISVTPTNPQNINFQWAPRHNNVNDVEYEFTITDLMLNSGFQGNVQNLFLSQPAYYQTRTRNTVLNYNATMPPLVVGRTYAYRVQAVAKRGSEDVGVFRNNGYSEIQYFTYGEAVKLNPPTNLQVAWTDDLKSATFNWKGDNTHKNFTVEFRDKASKEWKTVTLPASQSGLYNTFVINNLDPNKSYEMRVTGINEQGIKATSNIIDLANSPMAAKKVPLVIKGNVRWAFRSSEENLRSIDPLLIPKDKERYREINYEPYPSNTPGSKKFPLGKATVAIYNSSVELTAENLKSSNPKRITTVNTNAEGEYSLDGAGLKLLTDVKNLYIVAEFEKNVFAPAISKLSVNPNDEGTKTVDELILLANTIRYSPRLLINPELLPAGESIQNNTIEEVGLYIYEKIVLANPYLKEAGNLIGEKPIVTSGGEKLIKVSEFIGNPISALFPNIYGEPFFVRVKHKYRNASYQPLEKMLDLKEGQLPLVKDHFRHGGAVPPEIAGVVERKIGDKMYPAPNVSIQLGQLSARTDKDGKYSIHILANVPKQTTLKIKAIDPLITSNVVEHTLIYDQKDITQNFVLSGSASYYEGRVYGRNQQPISGVKVSYKGSDINTNAQGYFYFVQPGENTVMDDSVKVTFDGYDVAYVQPKKFKRTAITGKDFDENKKNILPLMKYIKEEKDDQKDAFFKKNFKDPGLIPAASFNCDSVILQHETIYQVIAYTNIIKSSGMRSANDSSNVVSALLNIEDEERIIGKATYAGKNKNKESWKGGYVSKTFKKEISIKVLNRKVVGNDTTASPQFLEEEITAPLPNKYTKNDTVVVKVRLKPTSFFYGVVYDSTFAIPGVREGRKAGDPYKGVAGVEVSVSGSKAKTDENGRFKVAIPKGEEFEVELSHADYANTKQSFTALLAQPYLKPSGKPFYMVKQDKDMPKFNKLMGFTISVDRIVKLTDKTFQISGLLYLDKGKLGKDSTANIFSAGSTKTLTYKNIEVFKDENKKNAGNAIITQSSINFVETEAKILLFGYAPITLQGNPIGEPYIRLQHLDNKGTKLGSEGKIGASEMEFTQKEMMGITFGKMELSQKVPDKEKKFGKFDDKISDKDAAKRETAAKDAKAEQKEIKAKVEEANKNDLKDIIAAKNSSQAKKDEAAKELAKLDNGLTAVPEKEPMLLAFAPVSLEELADTKEYVISFPQANAQKDTKDLTASKPSTDKKDANGQPDKTPKEDPYKDYFKFPIGPTLGVVSAGIDPASAVLKKSGISMKGIVSLPEVWRFKSNGKPLLIEKLEIDKKFDLKTLIIGKSDTITSFGVADKWMCYIKSFQIYSGFKGFGLGGTINTDKDNYLIINSLGFSVVGGAVYPNIDLSTSKDGLRFGSLRFKTVGKKNITIKGNVDDKSYEVEGSLRIEWDESPLKTTSTDSTDKFGKRLSDAEIAKNKQETLIKDQNAKNEAEQATQAVNKGTKEYTDAKQKLEAVEKELVALEKLKADLTKEYDDLSKEQEKVKVKRIALTRKGSESGSAYRESEQAKQDEKNQVEAENAVKNKEKDIDARWKQYESNFANKEKERDKLKETIQKLEPAQNELAKKAEEAKAEAAKKAEADAAKKKADEEKKEAIANGKSYVDTSTKDAGASKGTEESKGFGGVSWKERLFPIEVQVFKWSTTGKFLISASLSQDALKYGPAAFKVRRIVYSRGAALKQSELNDLLKMSEDEVAKINSTSKFNNANTHIDQDGKRTGVTSEDTQKQREGASLDNMSLKAIEDKVALDNPSTVKWALGFAGGVEVDTKSINIDSDVNFYIADFDGKGHAFKMNELLIKIDATSFRALAKVKIATSGSKIGFEGEGEFEGAKIKAAMTLKYYSINDTKNNKFGTELGASIKVSTGVTGVVMGPITWTTLGGGFDLNTADNKFSVFFLGDARSTGVPEKVTYYKKVKLSLDFVSGNCGGVPIIRGSMELWSGMLNAKEEKICEANAEVNFCTASVVCKINCDLKFSDKMVKVDALAYIKGSAGFFLGAKVKAELFGMNSNGTFILGILCDTKHSDAPKELAPFLTDLPRFLYQSDNKTLSALYVGLDLSYEEKKNGGLRAFGVDFVSYSAEVLCKTRLNAGVNFSNGNFMINAMAKVEAEGKASVLGFNMGGKLDAMLELGGGRTNELGWNFRAIGRGKLEIGAGRYEDKQCNDYSITGIKWGKRCITCCDGTSWRCWKRIEIPYPEGSIDRFVKLCLEGQFGVTYQEKGPREVTGWKAYIGGTGPGTNAPSKSNSVPTESAVTAETSLRVGESRVSPNGVYKLIVEDNGNVAITKNGDKIWETNTANRGVSYFKVQQDGNLVAYTSSDRAVWASNTHGKGNNSCILAMQDDGNLVLYKDGDNAIWSSDTRHVYSQAEIINSRILNETSLKKGQTIKSASGVYALTLQGDGNVVLEKGSTVLWATGTNRENIEAFTVQDDGNIVAYAKGRRPKWSSRTNGKGGSDTVLLLQNDGNLVLYKNIRTKTPGNITVYLPEDAIWATGTNGK</sequence>
<name>A0ABT6YDE6_9BACT</name>
<dbReference type="InterPro" id="IPR001480">
    <property type="entry name" value="Bulb-type_lectin_dom"/>
</dbReference>
<evidence type="ECO:0000256" key="1">
    <source>
        <dbReference type="SAM" id="MobiDB-lite"/>
    </source>
</evidence>
<comment type="caution">
    <text evidence="4">The sequence shown here is derived from an EMBL/GenBank/DDBJ whole genome shotgun (WGS) entry which is preliminary data.</text>
</comment>
<dbReference type="EMBL" id="JASHIF010000021">
    <property type="protein sequence ID" value="MDI9861608.1"/>
    <property type="molecule type" value="Genomic_DNA"/>
</dbReference>
<evidence type="ECO:0000313" key="5">
    <source>
        <dbReference type="Proteomes" id="UP001236507"/>
    </source>
</evidence>
<evidence type="ECO:0000259" key="3">
    <source>
        <dbReference type="PROSITE" id="PS50927"/>
    </source>
</evidence>
<feature type="region of interest" description="Disordered" evidence="1">
    <location>
        <begin position="1375"/>
        <end position="1403"/>
    </location>
</feature>
<dbReference type="Gene3D" id="2.90.10.10">
    <property type="entry name" value="Bulb-type lectin domain"/>
    <property type="match status" value="3"/>
</dbReference>